<evidence type="ECO:0000313" key="5">
    <source>
        <dbReference type="Proteomes" id="UP000185062"/>
    </source>
</evidence>
<dbReference type="InterPro" id="IPR007428">
    <property type="entry name" value="MlaA"/>
</dbReference>
<dbReference type="PANTHER" id="PTHR30035">
    <property type="entry name" value="LIPOPROTEIN VACJ-RELATED"/>
    <property type="match status" value="1"/>
</dbReference>
<keyword evidence="5" id="KW-1185">Reference proteome</keyword>
<name>A0A1N6GIB7_9PROT</name>
<feature type="transmembrane region" description="Helical" evidence="3">
    <location>
        <begin position="189"/>
        <end position="211"/>
    </location>
</feature>
<protein>
    <submittedName>
        <fullName evidence="4">Phospholipid-binding lipoprotein MlaA</fullName>
    </submittedName>
</protein>
<dbReference type="PANTHER" id="PTHR30035:SF3">
    <property type="entry name" value="INTERMEMBRANE PHOSPHOLIPID TRANSPORT SYSTEM LIPOPROTEIN MLAA"/>
    <property type="match status" value="1"/>
</dbReference>
<sequence>MNEINIRLERMYLRISCNRLIIIILFFLIMMLTGCATAPKVNGGDDMALADPYEKINRLSYNFTDSIDRIFLEPAVNVYTEYVPGAAQRSVGNFYDNLSYPSVVLNAFLQGKIRQGFEDGLRFIVNSTIGLFGLFDMATHMGLAENDEDFGQTLGVWGVDAGSYLFIPMLGPNNERDISDIPISIATNVLFYAGYMVGATVLAPLTVLGAIDKRARLSGPMRIRDQAALDPYLFVREASMQQREYLIYDGSPPLEIYNELFQDNLLQSNFIDEVSD</sequence>
<feature type="transmembrane region" description="Helical" evidence="3">
    <location>
        <begin position="20"/>
        <end position="39"/>
    </location>
</feature>
<gene>
    <name evidence="4" type="ORF">SAMN02743940_0719</name>
</gene>
<accession>A0A1N6GIB7</accession>
<keyword evidence="3" id="KW-0812">Transmembrane</keyword>
<reference evidence="4 5" key="1">
    <citation type="submission" date="2016-12" db="EMBL/GenBank/DDBJ databases">
        <authorList>
            <person name="Song W.-J."/>
            <person name="Kurnit D.M."/>
        </authorList>
    </citation>
    <scope>NUCLEOTIDE SEQUENCE [LARGE SCALE GENOMIC DNA]</scope>
    <source>
        <strain evidence="4 5">ATCC 49181</strain>
    </source>
</reference>
<proteinExistence type="inferred from homology"/>
<dbReference type="PROSITE" id="PS51257">
    <property type="entry name" value="PROKAR_LIPOPROTEIN"/>
    <property type="match status" value="1"/>
</dbReference>
<keyword evidence="4" id="KW-0449">Lipoprotein</keyword>
<evidence type="ECO:0000256" key="3">
    <source>
        <dbReference type="SAM" id="Phobius"/>
    </source>
</evidence>
<dbReference type="GO" id="GO:0016020">
    <property type="term" value="C:membrane"/>
    <property type="evidence" value="ECO:0007669"/>
    <property type="project" value="InterPro"/>
</dbReference>
<dbReference type="RefSeq" id="WP_028461046.1">
    <property type="nucleotide sequence ID" value="NZ_FSRO01000001.1"/>
</dbReference>
<evidence type="ECO:0000256" key="1">
    <source>
        <dbReference type="ARBA" id="ARBA00010634"/>
    </source>
</evidence>
<keyword evidence="3" id="KW-1133">Transmembrane helix</keyword>
<keyword evidence="3" id="KW-0472">Membrane</keyword>
<dbReference type="Proteomes" id="UP000185062">
    <property type="component" value="Unassembled WGS sequence"/>
</dbReference>
<dbReference type="eggNOG" id="COG2853">
    <property type="taxonomic scope" value="Bacteria"/>
</dbReference>
<evidence type="ECO:0000313" key="4">
    <source>
        <dbReference type="EMBL" id="SIO07256.1"/>
    </source>
</evidence>
<dbReference type="Pfam" id="PF04333">
    <property type="entry name" value="MlaA"/>
    <property type="match status" value="1"/>
</dbReference>
<dbReference type="AlphaFoldDB" id="A0A1N6GIB7"/>
<dbReference type="STRING" id="44575.SAMN05216419_100738"/>
<keyword evidence="2" id="KW-0732">Signal</keyword>
<organism evidence="4 5">
    <name type="scientific">Nitrosomonas cryotolerans ATCC 49181</name>
    <dbReference type="NCBI Taxonomy" id="1131553"/>
    <lineage>
        <taxon>Bacteria</taxon>
        <taxon>Pseudomonadati</taxon>
        <taxon>Pseudomonadota</taxon>
        <taxon>Betaproteobacteria</taxon>
        <taxon>Nitrosomonadales</taxon>
        <taxon>Nitrosomonadaceae</taxon>
        <taxon>Nitrosomonas</taxon>
    </lineage>
</organism>
<dbReference type="GO" id="GO:0120010">
    <property type="term" value="P:intermembrane phospholipid transfer"/>
    <property type="evidence" value="ECO:0007669"/>
    <property type="project" value="TreeGrafter"/>
</dbReference>
<dbReference type="PRINTS" id="PR01805">
    <property type="entry name" value="VACJLIPOPROT"/>
</dbReference>
<evidence type="ECO:0000256" key="2">
    <source>
        <dbReference type="ARBA" id="ARBA00022729"/>
    </source>
</evidence>
<dbReference type="EMBL" id="FSRO01000001">
    <property type="protein sequence ID" value="SIO07256.1"/>
    <property type="molecule type" value="Genomic_DNA"/>
</dbReference>
<comment type="similarity">
    <text evidence="1">Belongs to the MlaA family.</text>
</comment>